<dbReference type="InterPro" id="IPR013783">
    <property type="entry name" value="Ig-like_fold"/>
</dbReference>
<keyword evidence="4 10" id="KW-1133">Transmembrane helix</keyword>
<evidence type="ECO:0000256" key="5">
    <source>
        <dbReference type="ARBA" id="ARBA00023136"/>
    </source>
</evidence>
<dbReference type="PROSITE" id="PS01354">
    <property type="entry name" value="HEMATOPO_REC_L_F3"/>
    <property type="match status" value="1"/>
</dbReference>
<dbReference type="InterPro" id="IPR003961">
    <property type="entry name" value="FN3_dom"/>
</dbReference>
<evidence type="ECO:0000256" key="7">
    <source>
        <dbReference type="ARBA" id="ARBA00023170"/>
    </source>
</evidence>
<comment type="subcellular location">
    <subcellularLocation>
        <location evidence="1">Membrane</location>
        <topology evidence="1">Single-pass type I membrane protein</topology>
    </subcellularLocation>
</comment>
<feature type="chain" id="PRO_5028485380" evidence="11">
    <location>
        <begin position="22"/>
        <end position="523"/>
    </location>
</feature>
<evidence type="ECO:0000256" key="8">
    <source>
        <dbReference type="ARBA" id="ARBA00023180"/>
    </source>
</evidence>
<reference evidence="14" key="1">
    <citation type="submission" date="2025-08" db="UniProtKB">
        <authorList>
            <consortium name="RefSeq"/>
        </authorList>
    </citation>
    <scope>IDENTIFICATION</scope>
</reference>
<dbReference type="GO" id="GO:0016064">
    <property type="term" value="P:immunoglobulin mediated immune response"/>
    <property type="evidence" value="ECO:0007669"/>
    <property type="project" value="TreeGrafter"/>
</dbReference>
<evidence type="ECO:0000256" key="9">
    <source>
        <dbReference type="SAM" id="MobiDB-lite"/>
    </source>
</evidence>
<evidence type="ECO:0000256" key="1">
    <source>
        <dbReference type="ARBA" id="ARBA00004479"/>
    </source>
</evidence>
<evidence type="ECO:0000256" key="11">
    <source>
        <dbReference type="SAM" id="SignalP"/>
    </source>
</evidence>
<dbReference type="GeneID" id="105891847"/>
<keyword evidence="2 10" id="KW-0812">Transmembrane</keyword>
<dbReference type="PANTHER" id="PTHR23037:SF22">
    <property type="entry name" value="CYTOKINE RECEPTOR COMMON SUBUNIT BETA"/>
    <property type="match status" value="1"/>
</dbReference>
<feature type="signal peptide" evidence="11">
    <location>
        <begin position="1"/>
        <end position="21"/>
    </location>
</feature>
<dbReference type="InterPro" id="IPR036116">
    <property type="entry name" value="FN3_sf"/>
</dbReference>
<gene>
    <name evidence="14" type="primary">LOC105891847</name>
</gene>
<protein>
    <submittedName>
        <fullName evidence="14">Ciliary neurotrophic factor receptor subunit alpha isoform X2</fullName>
    </submittedName>
</protein>
<dbReference type="PANTHER" id="PTHR23037">
    <property type="entry name" value="CYTOKINE RECEPTOR"/>
    <property type="match status" value="1"/>
</dbReference>
<dbReference type="InterPro" id="IPR015321">
    <property type="entry name" value="TypeI_recpt_CBD"/>
</dbReference>
<dbReference type="AlphaFoldDB" id="A0A6P8G7C7"/>
<dbReference type="GO" id="GO:0009897">
    <property type="term" value="C:external side of plasma membrane"/>
    <property type="evidence" value="ECO:0007669"/>
    <property type="project" value="TreeGrafter"/>
</dbReference>
<evidence type="ECO:0000313" key="13">
    <source>
        <dbReference type="Proteomes" id="UP000515152"/>
    </source>
</evidence>
<dbReference type="PROSITE" id="PS50853">
    <property type="entry name" value="FN3"/>
    <property type="match status" value="1"/>
</dbReference>
<dbReference type="Pfam" id="PF00041">
    <property type="entry name" value="fn3"/>
    <property type="match status" value="1"/>
</dbReference>
<feature type="domain" description="Fibronectin type-III" evidence="12">
    <location>
        <begin position="284"/>
        <end position="387"/>
    </location>
</feature>
<keyword evidence="5 10" id="KW-0472">Membrane</keyword>
<evidence type="ECO:0000256" key="10">
    <source>
        <dbReference type="SAM" id="Phobius"/>
    </source>
</evidence>
<proteinExistence type="predicted"/>
<dbReference type="GO" id="GO:0004896">
    <property type="term" value="F:cytokine receptor activity"/>
    <property type="evidence" value="ECO:0007669"/>
    <property type="project" value="InterPro"/>
</dbReference>
<dbReference type="InterPro" id="IPR003530">
    <property type="entry name" value="Hematopoietin_rcpt_L_F3_CS"/>
</dbReference>
<dbReference type="SUPFAM" id="SSF49265">
    <property type="entry name" value="Fibronectin type III"/>
    <property type="match status" value="2"/>
</dbReference>
<evidence type="ECO:0000259" key="12">
    <source>
        <dbReference type="PROSITE" id="PS50853"/>
    </source>
</evidence>
<keyword evidence="6" id="KW-1015">Disulfide bond</keyword>
<evidence type="ECO:0000256" key="2">
    <source>
        <dbReference type="ARBA" id="ARBA00022692"/>
    </source>
</evidence>
<dbReference type="CDD" id="cd00063">
    <property type="entry name" value="FN3"/>
    <property type="match status" value="1"/>
</dbReference>
<keyword evidence="7 14" id="KW-0675">Receptor</keyword>
<organism evidence="13 14">
    <name type="scientific">Clupea harengus</name>
    <name type="common">Atlantic herring</name>
    <dbReference type="NCBI Taxonomy" id="7950"/>
    <lineage>
        <taxon>Eukaryota</taxon>
        <taxon>Metazoa</taxon>
        <taxon>Chordata</taxon>
        <taxon>Craniata</taxon>
        <taxon>Vertebrata</taxon>
        <taxon>Euteleostomi</taxon>
        <taxon>Actinopterygii</taxon>
        <taxon>Neopterygii</taxon>
        <taxon>Teleostei</taxon>
        <taxon>Clupei</taxon>
        <taxon>Clupeiformes</taxon>
        <taxon>Clupeoidei</taxon>
        <taxon>Clupeidae</taxon>
        <taxon>Clupea</taxon>
    </lineage>
</organism>
<name>A0A6P8G7C7_CLUHA</name>
<dbReference type="Pfam" id="PF09240">
    <property type="entry name" value="IL6Ra-bind"/>
    <property type="match status" value="1"/>
</dbReference>
<dbReference type="SMART" id="SM00060">
    <property type="entry name" value="FN3"/>
    <property type="match status" value="1"/>
</dbReference>
<keyword evidence="3 11" id="KW-0732">Signal</keyword>
<dbReference type="Gene3D" id="2.60.40.10">
    <property type="entry name" value="Immunoglobulins"/>
    <property type="match status" value="2"/>
</dbReference>
<accession>A0A6P8G7C7</accession>
<evidence type="ECO:0000313" key="14">
    <source>
        <dbReference type="RefSeq" id="XP_031432076.1"/>
    </source>
</evidence>
<evidence type="ECO:0000256" key="4">
    <source>
        <dbReference type="ARBA" id="ARBA00022989"/>
    </source>
</evidence>
<feature type="transmembrane region" description="Helical" evidence="10">
    <location>
        <begin position="421"/>
        <end position="446"/>
    </location>
</feature>
<keyword evidence="13" id="KW-1185">Reference proteome</keyword>
<feature type="region of interest" description="Disordered" evidence="9">
    <location>
        <begin position="476"/>
        <end position="502"/>
    </location>
</feature>
<evidence type="ECO:0000256" key="6">
    <source>
        <dbReference type="ARBA" id="ARBA00023157"/>
    </source>
</evidence>
<dbReference type="Proteomes" id="UP000515152">
    <property type="component" value="Chromosome 11"/>
</dbReference>
<sequence length="523" mass="58952">MVMRIIMRIWTKFASLWSILATVEVQLDREYHPREPIHDLNDVLEIIPGCEVIISCSGDVSVNGVQRSNYRQITGKDKLLLPNQGSDTVDPLKTNHLEGDPFISREVTGTADEAGLDWSEMDYGSWWTLDGQPVEGITGMSEDLKLPSFGLADAGNYSCYRAGRLMSTVRINLGSKDAPERPTLTCRRKAPEKKIRCDWKATQPVTPAPKCHLILKKVHSSEQSNVTCRYSSKRSRCRCLLGRELPFTDSSSEYSATLFVMSTSGSNTSRPVQFTPINVLKPDPPDRVNVMSVDGKERMLDVSWSYPTSWKWDDFYFLEFELRYRPVLGEMIVEIRKYSTPMLSVRISDALPGVQYEVQIRAREDHGDGSWSGWSSPVYTYTWTAPVPTENTDTNDISEEVPFLMVPTGIPPGTDSGLGLMWIHVVSIIGCCIVGIMFILVFTQVIRHRTHFRSKMEKSCFVPRSPGPPLQLSTCKTKAQDLPPSTAPSQEPPHYHSSAHSVTKKDAHFNNMSYFLIKMEPRS</sequence>
<keyword evidence="8" id="KW-0325">Glycoprotein</keyword>
<evidence type="ECO:0000256" key="3">
    <source>
        <dbReference type="ARBA" id="ARBA00022729"/>
    </source>
</evidence>
<dbReference type="RefSeq" id="XP_031432076.1">
    <property type="nucleotide sequence ID" value="XM_031576216.2"/>
</dbReference>